<accession>A0A1I1X9V3</accession>
<feature type="domain" description="STAS" evidence="1">
    <location>
        <begin position="231"/>
        <end position="342"/>
    </location>
</feature>
<evidence type="ECO:0000259" key="1">
    <source>
        <dbReference type="PROSITE" id="PS50801"/>
    </source>
</evidence>
<name>A0A1I1X9V3_9BACT</name>
<dbReference type="SMART" id="SM00065">
    <property type="entry name" value="GAF"/>
    <property type="match status" value="1"/>
</dbReference>
<dbReference type="AlphaFoldDB" id="A0A1I1X9V3"/>
<evidence type="ECO:0000313" key="2">
    <source>
        <dbReference type="EMBL" id="SFE02140.1"/>
    </source>
</evidence>
<protein>
    <submittedName>
        <fullName evidence="2">Anti-anti-sigma factor</fullName>
    </submittedName>
</protein>
<dbReference type="RefSeq" id="WP_100792917.1">
    <property type="nucleotide sequence ID" value="NZ_FOMX01000007.1"/>
</dbReference>
<evidence type="ECO:0000313" key="3">
    <source>
        <dbReference type="Proteomes" id="UP000199400"/>
    </source>
</evidence>
<keyword evidence="3" id="KW-1185">Reference proteome</keyword>
<dbReference type="InterPro" id="IPR029016">
    <property type="entry name" value="GAF-like_dom_sf"/>
</dbReference>
<dbReference type="Pfam" id="PF01740">
    <property type="entry name" value="STAS"/>
    <property type="match status" value="1"/>
</dbReference>
<organism evidence="2 3">
    <name type="scientific">Nannocystis exedens</name>
    <dbReference type="NCBI Taxonomy" id="54"/>
    <lineage>
        <taxon>Bacteria</taxon>
        <taxon>Pseudomonadati</taxon>
        <taxon>Myxococcota</taxon>
        <taxon>Polyangia</taxon>
        <taxon>Nannocystales</taxon>
        <taxon>Nannocystaceae</taxon>
        <taxon>Nannocystis</taxon>
    </lineage>
</organism>
<dbReference type="PROSITE" id="PS50801">
    <property type="entry name" value="STAS"/>
    <property type="match status" value="1"/>
</dbReference>
<dbReference type="CDD" id="cd07041">
    <property type="entry name" value="STAS_RsbR_RsbS_like"/>
    <property type="match status" value="1"/>
</dbReference>
<sequence length="346" mass="37070">MSLAERAARVAAIARAATSDADAAAQVMAALKSDGGDAVEAGLTALLQLSDDRERDDWTLAGAFAQISALAGEVLGVARAGVWLFAADHAAIECADMFESATRTHSRGAMLERKDFPIYFDALEAVRVLAADDANEDPRTREFSAIYFKEHGVAATLDAPVRRRGGFAGLICCEHVGRPRPWRDDEKMFVAALADAVTISLETAERRAAEQDLKHQLALVEAQQTAIARLSSPVLEVWDGVLAVPLIGGFNAERRSAVMEALLDAVSRQRARHVLLDLTGVDAIDTATADALIKLVHAVRLLGTHCIVSGITPEVAQALVGLGVDLSDLQTTRTLKTALELCMRRR</sequence>
<dbReference type="InterPro" id="IPR036513">
    <property type="entry name" value="STAS_dom_sf"/>
</dbReference>
<dbReference type="InterPro" id="IPR003018">
    <property type="entry name" value="GAF"/>
</dbReference>
<dbReference type="PANTHER" id="PTHR33745">
    <property type="entry name" value="RSBT ANTAGONIST PROTEIN RSBS-RELATED"/>
    <property type="match status" value="1"/>
</dbReference>
<dbReference type="SUPFAM" id="SSF55781">
    <property type="entry name" value="GAF domain-like"/>
    <property type="match status" value="1"/>
</dbReference>
<dbReference type="InterPro" id="IPR051932">
    <property type="entry name" value="Bact_StressResp_Reg"/>
</dbReference>
<proteinExistence type="predicted"/>
<dbReference type="Proteomes" id="UP000199400">
    <property type="component" value="Unassembled WGS sequence"/>
</dbReference>
<gene>
    <name evidence="2" type="ORF">SAMN02745121_02718</name>
</gene>
<dbReference type="EMBL" id="FOMX01000007">
    <property type="protein sequence ID" value="SFE02140.1"/>
    <property type="molecule type" value="Genomic_DNA"/>
</dbReference>
<dbReference type="Gene3D" id="3.30.450.40">
    <property type="match status" value="1"/>
</dbReference>
<reference evidence="3" key="1">
    <citation type="submission" date="2016-10" db="EMBL/GenBank/DDBJ databases">
        <authorList>
            <person name="Varghese N."/>
            <person name="Submissions S."/>
        </authorList>
    </citation>
    <scope>NUCLEOTIDE SEQUENCE [LARGE SCALE GENOMIC DNA]</scope>
    <source>
        <strain evidence="3">ATCC 25963</strain>
    </source>
</reference>
<dbReference type="InterPro" id="IPR002645">
    <property type="entry name" value="STAS_dom"/>
</dbReference>
<dbReference type="Pfam" id="PF01590">
    <property type="entry name" value="GAF"/>
    <property type="match status" value="1"/>
</dbReference>
<dbReference type="SUPFAM" id="SSF52091">
    <property type="entry name" value="SpoIIaa-like"/>
    <property type="match status" value="1"/>
</dbReference>
<dbReference type="STRING" id="54.SAMN02745121_02718"/>
<dbReference type="Gene3D" id="3.30.750.24">
    <property type="entry name" value="STAS domain"/>
    <property type="match status" value="1"/>
</dbReference>